<feature type="domain" description="PAS" evidence="8">
    <location>
        <begin position="272"/>
        <end position="342"/>
    </location>
</feature>
<dbReference type="Pfam" id="PF13188">
    <property type="entry name" value="PAS_8"/>
    <property type="match status" value="1"/>
</dbReference>
<dbReference type="Pfam" id="PF00512">
    <property type="entry name" value="HisKA"/>
    <property type="match status" value="1"/>
</dbReference>
<evidence type="ECO:0000256" key="3">
    <source>
        <dbReference type="ARBA" id="ARBA00022553"/>
    </source>
</evidence>
<dbReference type="SUPFAM" id="SSF47384">
    <property type="entry name" value="Homodimeric domain of signal transducing histidine kinase"/>
    <property type="match status" value="1"/>
</dbReference>
<proteinExistence type="predicted"/>
<feature type="domain" description="Histidine kinase" evidence="7">
    <location>
        <begin position="434"/>
        <end position="654"/>
    </location>
</feature>
<evidence type="ECO:0000256" key="2">
    <source>
        <dbReference type="ARBA" id="ARBA00012438"/>
    </source>
</evidence>
<comment type="caution">
    <text evidence="10">The sequence shown here is derived from an EMBL/GenBank/DDBJ whole genome shotgun (WGS) entry which is preliminary data.</text>
</comment>
<dbReference type="PRINTS" id="PR00344">
    <property type="entry name" value="BCTRLSENSOR"/>
</dbReference>
<dbReference type="GO" id="GO:0006355">
    <property type="term" value="P:regulation of DNA-templated transcription"/>
    <property type="evidence" value="ECO:0007669"/>
    <property type="project" value="InterPro"/>
</dbReference>
<dbReference type="Gene3D" id="3.30.565.10">
    <property type="entry name" value="Histidine kinase-like ATPase, C-terminal domain"/>
    <property type="match status" value="1"/>
</dbReference>
<dbReference type="InterPro" id="IPR013767">
    <property type="entry name" value="PAS_fold"/>
</dbReference>
<keyword evidence="6" id="KW-0175">Coiled coil</keyword>
<dbReference type="Gene3D" id="3.30.450.20">
    <property type="entry name" value="PAS domain"/>
    <property type="match status" value="3"/>
</dbReference>
<dbReference type="InterPro" id="IPR005467">
    <property type="entry name" value="His_kinase_dom"/>
</dbReference>
<evidence type="ECO:0000256" key="4">
    <source>
        <dbReference type="ARBA" id="ARBA00022679"/>
    </source>
</evidence>
<feature type="domain" description="PAS" evidence="8">
    <location>
        <begin position="147"/>
        <end position="217"/>
    </location>
</feature>
<comment type="catalytic activity">
    <reaction evidence="1">
        <text>ATP + protein L-histidine = ADP + protein N-phospho-L-histidine.</text>
        <dbReference type="EC" id="2.7.13.3"/>
    </reaction>
</comment>
<feature type="domain" description="PAS" evidence="8">
    <location>
        <begin position="26"/>
        <end position="82"/>
    </location>
</feature>
<dbReference type="PROSITE" id="PS50113">
    <property type="entry name" value="PAC"/>
    <property type="match status" value="1"/>
</dbReference>
<keyword evidence="11" id="KW-1185">Reference proteome</keyword>
<evidence type="ECO:0000256" key="5">
    <source>
        <dbReference type="ARBA" id="ARBA00022777"/>
    </source>
</evidence>
<dbReference type="CDD" id="cd00082">
    <property type="entry name" value="HisKA"/>
    <property type="match status" value="1"/>
</dbReference>
<gene>
    <name evidence="10" type="ORF">JFN93_12220</name>
</gene>
<dbReference type="SMART" id="SM00387">
    <property type="entry name" value="HATPase_c"/>
    <property type="match status" value="1"/>
</dbReference>
<dbReference type="SMART" id="SM00086">
    <property type="entry name" value="PAC"/>
    <property type="match status" value="2"/>
</dbReference>
<evidence type="ECO:0000313" key="11">
    <source>
        <dbReference type="Proteomes" id="UP000636888"/>
    </source>
</evidence>
<dbReference type="SMART" id="SM00091">
    <property type="entry name" value="PAS"/>
    <property type="match status" value="3"/>
</dbReference>
<dbReference type="InterPro" id="IPR036097">
    <property type="entry name" value="HisK_dim/P_sf"/>
</dbReference>
<dbReference type="CDD" id="cd00130">
    <property type="entry name" value="PAS"/>
    <property type="match status" value="2"/>
</dbReference>
<accession>A0A8J7IZH9</accession>
<keyword evidence="4" id="KW-0808">Transferase</keyword>
<dbReference type="SUPFAM" id="SSF55785">
    <property type="entry name" value="PYP-like sensor domain (PAS domain)"/>
    <property type="match status" value="3"/>
</dbReference>
<dbReference type="PANTHER" id="PTHR43304:SF1">
    <property type="entry name" value="PAC DOMAIN-CONTAINING PROTEIN"/>
    <property type="match status" value="1"/>
</dbReference>
<dbReference type="InterPro" id="IPR035965">
    <property type="entry name" value="PAS-like_dom_sf"/>
</dbReference>
<dbReference type="Pfam" id="PF02518">
    <property type="entry name" value="HATPase_c"/>
    <property type="match status" value="1"/>
</dbReference>
<dbReference type="PROSITE" id="PS50109">
    <property type="entry name" value="HIS_KIN"/>
    <property type="match status" value="1"/>
</dbReference>
<keyword evidence="3" id="KW-0597">Phosphoprotein</keyword>
<dbReference type="InterPro" id="IPR000700">
    <property type="entry name" value="PAS-assoc_C"/>
</dbReference>
<organism evidence="10 11">
    <name type="scientific">Geomesophilobacter sediminis</name>
    <dbReference type="NCBI Taxonomy" id="2798584"/>
    <lineage>
        <taxon>Bacteria</taxon>
        <taxon>Pseudomonadati</taxon>
        <taxon>Thermodesulfobacteriota</taxon>
        <taxon>Desulfuromonadia</taxon>
        <taxon>Geobacterales</taxon>
        <taxon>Geobacteraceae</taxon>
        <taxon>Geomesophilobacter</taxon>
    </lineage>
</organism>
<dbReference type="Proteomes" id="UP000636888">
    <property type="component" value="Unassembled WGS sequence"/>
</dbReference>
<evidence type="ECO:0000259" key="8">
    <source>
        <dbReference type="PROSITE" id="PS50112"/>
    </source>
</evidence>
<evidence type="ECO:0000259" key="7">
    <source>
        <dbReference type="PROSITE" id="PS50109"/>
    </source>
</evidence>
<evidence type="ECO:0000256" key="6">
    <source>
        <dbReference type="SAM" id="Coils"/>
    </source>
</evidence>
<dbReference type="PANTHER" id="PTHR43304">
    <property type="entry name" value="PHYTOCHROME-LIKE PROTEIN CPH1"/>
    <property type="match status" value="1"/>
</dbReference>
<dbReference type="InterPro" id="IPR052162">
    <property type="entry name" value="Sensor_kinase/Photoreceptor"/>
</dbReference>
<dbReference type="NCBIfam" id="TIGR00229">
    <property type="entry name" value="sensory_box"/>
    <property type="match status" value="3"/>
</dbReference>
<evidence type="ECO:0000256" key="1">
    <source>
        <dbReference type="ARBA" id="ARBA00000085"/>
    </source>
</evidence>
<dbReference type="PROSITE" id="PS50112">
    <property type="entry name" value="PAS"/>
    <property type="match status" value="3"/>
</dbReference>
<feature type="coiled-coil region" evidence="6">
    <location>
        <begin position="387"/>
        <end position="425"/>
    </location>
</feature>
<dbReference type="GO" id="GO:0000155">
    <property type="term" value="F:phosphorelay sensor kinase activity"/>
    <property type="evidence" value="ECO:0007669"/>
    <property type="project" value="InterPro"/>
</dbReference>
<dbReference type="EC" id="2.7.13.3" evidence="2"/>
<dbReference type="InterPro" id="IPR003594">
    <property type="entry name" value="HATPase_dom"/>
</dbReference>
<evidence type="ECO:0000313" key="10">
    <source>
        <dbReference type="EMBL" id="MBJ6725477.1"/>
    </source>
</evidence>
<dbReference type="EMBL" id="JAEMHM010000009">
    <property type="protein sequence ID" value="MBJ6725477.1"/>
    <property type="molecule type" value="Genomic_DNA"/>
</dbReference>
<sequence length="660" mass="73664">MQNTIAKAQVAGIETIGDVAGELEENRERLAAVFATAQVGIFIVDAETHVIVDANPKALELIGHPRERVVGELCRRFVCPDDPEPCPIIDLGQTLDNAERKLLNARGECVPIVKTVARATLRGRLHLVESFVDISRLKSVEKSLRESQEQYRDLLENANDLIQSVAPDGRYLYVNRAWKETLGYSDAEVVKLKVFDVISEGCRNRCSLMFQRILSGENIPRVEVQFVAKDGRIVDLEGSINCCVVDGEPQVTRGIFRDITERKTMERELQQSEERYRKLVENAPEAILVQSEGTYRYANTQALKLFRAGTPEDLIGVEVLSLIHPDYREQVAQRIRTVLETSCASPLLEQKILCCDGTVLDVEASGTSITFHGKPATQVIIRDITERKRVEAERREWNLKLEKKVEEKTRHLKEAQAKLIQSEKMTTLAEVIAGASHELNNPIAGILGAIQMLRGSALAQPIVPSLMEEVDVLESMESAARRCQKVVEDLSRFTTQTRCNFTPTDVNQVLKDTLEIMGEQYREMGVQVQWKIEPELPPVEADFVKLLEVFVNLLQNAKNALAEGGEIEIATRKLKKYADIPRIAIEIRDNGCGIPAHNLGKIFDPFFTTKPAGKGPGLGLTVSYGIIKRHHGEIDVRSTVGKGTRVTVTLPVRQPVSVNQ</sequence>
<keyword evidence="5" id="KW-0418">Kinase</keyword>
<dbReference type="SMART" id="SM00388">
    <property type="entry name" value="HisKA"/>
    <property type="match status" value="1"/>
</dbReference>
<dbReference type="InterPro" id="IPR001610">
    <property type="entry name" value="PAC"/>
</dbReference>
<reference evidence="10" key="1">
    <citation type="submission" date="2020-12" db="EMBL/GenBank/DDBJ databases">
        <title>Geomonas sp. Red875, isolated from river sediment.</title>
        <authorList>
            <person name="Xu Z."/>
            <person name="Zhang Z."/>
            <person name="Masuda Y."/>
            <person name="Itoh H."/>
            <person name="Senoo K."/>
        </authorList>
    </citation>
    <scope>NUCLEOTIDE SEQUENCE</scope>
    <source>
        <strain evidence="10">Red875</strain>
    </source>
</reference>
<dbReference type="InterPro" id="IPR036890">
    <property type="entry name" value="HATPase_C_sf"/>
</dbReference>
<feature type="domain" description="PAC" evidence="9">
    <location>
        <begin position="220"/>
        <end position="271"/>
    </location>
</feature>
<dbReference type="InterPro" id="IPR003661">
    <property type="entry name" value="HisK_dim/P_dom"/>
</dbReference>
<dbReference type="InterPro" id="IPR004358">
    <property type="entry name" value="Sig_transdc_His_kin-like_C"/>
</dbReference>
<feature type="coiled-coil region" evidence="6">
    <location>
        <begin position="137"/>
        <end position="164"/>
    </location>
</feature>
<dbReference type="RefSeq" id="WP_199384368.1">
    <property type="nucleotide sequence ID" value="NZ_JAEMHM010000009.1"/>
</dbReference>
<protein>
    <recommendedName>
        <fullName evidence="2">histidine kinase</fullName>
        <ecNumber evidence="2">2.7.13.3</ecNumber>
    </recommendedName>
</protein>
<dbReference type="Pfam" id="PF00989">
    <property type="entry name" value="PAS"/>
    <property type="match status" value="1"/>
</dbReference>
<dbReference type="InterPro" id="IPR000014">
    <property type="entry name" value="PAS"/>
</dbReference>
<name>A0A8J7IZH9_9BACT</name>
<dbReference type="Pfam" id="PF13426">
    <property type="entry name" value="PAS_9"/>
    <property type="match status" value="1"/>
</dbReference>
<dbReference type="SUPFAM" id="SSF55874">
    <property type="entry name" value="ATPase domain of HSP90 chaperone/DNA topoisomerase II/histidine kinase"/>
    <property type="match status" value="1"/>
</dbReference>
<dbReference type="AlphaFoldDB" id="A0A8J7IZH9"/>
<dbReference type="Gene3D" id="1.10.287.130">
    <property type="match status" value="1"/>
</dbReference>
<evidence type="ECO:0000259" key="9">
    <source>
        <dbReference type="PROSITE" id="PS50113"/>
    </source>
</evidence>